<sequence length="349" mass="38174">MAIAAAPAWSVPRGTEGVRIMAQGVTGHMTIAEVLAGTGLTEADLVDETAEIWAHQEFAVVRNIIGKLGDHTGQGIEVGGFSTFGRAGIVGFTFLASATVREGVERIAPYLALAPSHVRLSVDSDATHSYIVADDTEIPADVRPFIVERDLAGIAAVLRGAGVELAPEWIETTLDEERAERLVRTWSATAEIRPNQSRNRIAGPPGMLDAALPQADPNTARLFERQCAEVLDRRLARVGLSGQIRSRLLHDPAHFPSMQTVADELHLDPRTLRRRLSDEGTSFRALADDVRWTLAERLLAEHMPIEEIALRLGYAETASFTHAFTRWTGVAPSRSRARSRRRKRDGQST</sequence>
<dbReference type="Proteomes" id="UP000009235">
    <property type="component" value="Chromosome"/>
</dbReference>
<dbReference type="InterPro" id="IPR009057">
    <property type="entry name" value="Homeodomain-like_sf"/>
</dbReference>
<dbReference type="InterPro" id="IPR018060">
    <property type="entry name" value="HTH_AraC"/>
</dbReference>
<evidence type="ECO:0000256" key="1">
    <source>
        <dbReference type="ARBA" id="ARBA00023015"/>
    </source>
</evidence>
<dbReference type="RefSeq" id="WP_013809250.1">
    <property type="nucleotide sequence ID" value="NC_015564.1"/>
</dbReference>
<dbReference type="Pfam" id="PF12833">
    <property type="entry name" value="HTH_18"/>
    <property type="match status" value="1"/>
</dbReference>
<dbReference type="Gene3D" id="1.10.10.60">
    <property type="entry name" value="Homeodomain-like"/>
    <property type="match status" value="1"/>
</dbReference>
<evidence type="ECO:0000256" key="2">
    <source>
        <dbReference type="ARBA" id="ARBA00023125"/>
    </source>
</evidence>
<dbReference type="GO" id="GO:0003700">
    <property type="term" value="F:DNA-binding transcription factor activity"/>
    <property type="evidence" value="ECO:0007669"/>
    <property type="project" value="InterPro"/>
</dbReference>
<gene>
    <name evidence="5" type="ordered locus">AS9A_4469</name>
</gene>
<evidence type="ECO:0000313" key="5">
    <source>
        <dbReference type="EMBL" id="AEF42902.1"/>
    </source>
</evidence>
<dbReference type="PROSITE" id="PS01124">
    <property type="entry name" value="HTH_ARAC_FAMILY_2"/>
    <property type="match status" value="1"/>
</dbReference>
<dbReference type="STRING" id="443218.AS9A_4469"/>
<dbReference type="eggNOG" id="COG2207">
    <property type="taxonomic scope" value="Bacteria"/>
</dbReference>
<dbReference type="GO" id="GO:0000976">
    <property type="term" value="F:transcription cis-regulatory region binding"/>
    <property type="evidence" value="ECO:0007669"/>
    <property type="project" value="TreeGrafter"/>
</dbReference>
<protein>
    <submittedName>
        <fullName evidence="5">Transcriptional regulator, AraC family</fullName>
    </submittedName>
</protein>
<name>F6ENP5_HOYSD</name>
<dbReference type="SUPFAM" id="SSF46689">
    <property type="entry name" value="Homeodomain-like"/>
    <property type="match status" value="1"/>
</dbReference>
<keyword evidence="2" id="KW-0238">DNA-binding</keyword>
<dbReference type="EMBL" id="CP002786">
    <property type="protein sequence ID" value="AEF42902.1"/>
    <property type="molecule type" value="Genomic_DNA"/>
</dbReference>
<dbReference type="PANTHER" id="PTHR47894:SF1">
    <property type="entry name" value="HTH-TYPE TRANSCRIPTIONAL REGULATOR VQSM"/>
    <property type="match status" value="1"/>
</dbReference>
<dbReference type="SMART" id="SM00342">
    <property type="entry name" value="HTH_ARAC"/>
    <property type="match status" value="1"/>
</dbReference>
<dbReference type="PANTHER" id="PTHR47894">
    <property type="entry name" value="HTH-TYPE TRANSCRIPTIONAL REGULATOR GADX"/>
    <property type="match status" value="1"/>
</dbReference>
<keyword evidence="3" id="KW-0804">Transcription</keyword>
<dbReference type="GO" id="GO:0005829">
    <property type="term" value="C:cytosol"/>
    <property type="evidence" value="ECO:0007669"/>
    <property type="project" value="TreeGrafter"/>
</dbReference>
<keyword evidence="1" id="KW-0805">Transcription regulation</keyword>
<dbReference type="HOGENOM" id="CLU_047522_3_3_11"/>
<dbReference type="InterPro" id="IPR032687">
    <property type="entry name" value="AraC-type_N"/>
</dbReference>
<dbReference type="KEGG" id="asd:AS9A_4469"/>
<dbReference type="Pfam" id="PF12625">
    <property type="entry name" value="Arabinose_bd"/>
    <property type="match status" value="1"/>
</dbReference>
<evidence type="ECO:0000313" key="6">
    <source>
        <dbReference type="Proteomes" id="UP000009235"/>
    </source>
</evidence>
<proteinExistence type="predicted"/>
<feature type="domain" description="HTH araC/xylS-type" evidence="4">
    <location>
        <begin position="242"/>
        <end position="338"/>
    </location>
</feature>
<dbReference type="AlphaFoldDB" id="F6ENP5"/>
<reference evidence="5 6" key="1">
    <citation type="journal article" date="2011" name="J. Bacteriol.">
        <title>Complete genome sequence of Amycolicicoccus subflavus DQS3-9A1T, an actinomycete isolated from crude oil-polluted soil.</title>
        <authorList>
            <person name="Cai M."/>
            <person name="Chen W.M."/>
            <person name="Nie Y."/>
            <person name="Chi C.Q."/>
            <person name="Wang Y.N."/>
            <person name="Tang Y.Q."/>
            <person name="Li G.Y."/>
            <person name="Wu X.L."/>
        </authorList>
    </citation>
    <scope>NUCLEOTIDE SEQUENCE [LARGE SCALE GENOMIC DNA]</scope>
    <source>
        <strain evidence="6">DSM 45089 / DQS3-9A1</strain>
    </source>
</reference>
<accession>F6ENP5</accession>
<evidence type="ECO:0000259" key="4">
    <source>
        <dbReference type="PROSITE" id="PS01124"/>
    </source>
</evidence>
<organism evidence="5 6">
    <name type="scientific">Hoyosella subflava (strain DSM 45089 / JCM 17490 / NBRC 109087 / DQS3-9A1)</name>
    <name type="common">Amycolicicoccus subflavus</name>
    <dbReference type="NCBI Taxonomy" id="443218"/>
    <lineage>
        <taxon>Bacteria</taxon>
        <taxon>Bacillati</taxon>
        <taxon>Actinomycetota</taxon>
        <taxon>Actinomycetes</taxon>
        <taxon>Mycobacteriales</taxon>
        <taxon>Hoyosellaceae</taxon>
        <taxon>Hoyosella</taxon>
    </lineage>
</organism>
<evidence type="ECO:0000256" key="3">
    <source>
        <dbReference type="ARBA" id="ARBA00023163"/>
    </source>
</evidence>
<keyword evidence="6" id="KW-1185">Reference proteome</keyword>